<dbReference type="InterPro" id="IPR024029">
    <property type="entry name" value="Pyridox_Oxase_FMN-dep"/>
</dbReference>
<dbReference type="PANTHER" id="PTHR42815">
    <property type="entry name" value="FAD-BINDING, PUTATIVE (AFU_ORTHOLOGUE AFUA_6G07600)-RELATED"/>
    <property type="match status" value="1"/>
</dbReference>
<dbReference type="AlphaFoldDB" id="A0A9X1IIJ7"/>
<dbReference type="InterPro" id="IPR012349">
    <property type="entry name" value="Split_barrel_FMN-bd"/>
</dbReference>
<dbReference type="Proteomes" id="UP001139311">
    <property type="component" value="Unassembled WGS sequence"/>
</dbReference>
<accession>A0A9X1IIJ7</accession>
<reference evidence="2" key="1">
    <citation type="submission" date="2021-10" db="EMBL/GenBank/DDBJ databases">
        <title>Roseicella aerolatum sp. nov., isolated from aerosols of e-waste dismantling site.</title>
        <authorList>
            <person name="Qin T."/>
        </authorList>
    </citation>
    <scope>NUCLEOTIDE SEQUENCE</scope>
    <source>
        <strain evidence="2">GB24</strain>
    </source>
</reference>
<feature type="domain" description="Pyridoxamine 5'-phosphate oxidase N-terminal" evidence="1">
    <location>
        <begin position="43"/>
        <end position="159"/>
    </location>
</feature>
<evidence type="ECO:0000313" key="3">
    <source>
        <dbReference type="Proteomes" id="UP001139311"/>
    </source>
</evidence>
<dbReference type="InterPro" id="IPR011576">
    <property type="entry name" value="Pyridox_Oxase_N"/>
</dbReference>
<dbReference type="SUPFAM" id="SSF50475">
    <property type="entry name" value="FMN-binding split barrel"/>
    <property type="match status" value="1"/>
</dbReference>
<name>A0A9X1IIJ7_9PROT</name>
<sequence length="205" mass="21895">MTGPDIWLDGAHALDSVDALRRHYPLPHEVVLRKQIARLDVYCRRLIAASPFLVLASSGPTGVDCSPRGGAPGLAQVHDETTLLLPDQPGNNRLDSLRNIIANPAVGLLFLLPGLGEVLRVNGRAAVSVHPALLERFAENGRPPRAVLVIRVEEAFVHCPRALIAAGLWDPARHLPAGAMPSLQEVLAAHLALADEEISSQGTAE</sequence>
<proteinExistence type="predicted"/>
<dbReference type="PANTHER" id="PTHR42815:SF2">
    <property type="entry name" value="FAD-BINDING, PUTATIVE (AFU_ORTHOLOGUE AFUA_6G07600)-RELATED"/>
    <property type="match status" value="1"/>
</dbReference>
<comment type="caution">
    <text evidence="2">The sequence shown here is derived from an EMBL/GenBank/DDBJ whole genome shotgun (WGS) entry which is preliminary data.</text>
</comment>
<keyword evidence="3" id="KW-1185">Reference proteome</keyword>
<evidence type="ECO:0000259" key="1">
    <source>
        <dbReference type="Pfam" id="PF01243"/>
    </source>
</evidence>
<dbReference type="EMBL" id="JAJAQI010000078">
    <property type="protein sequence ID" value="MCB4825289.1"/>
    <property type="molecule type" value="Genomic_DNA"/>
</dbReference>
<dbReference type="Pfam" id="PF01243">
    <property type="entry name" value="PNPOx_N"/>
    <property type="match status" value="1"/>
</dbReference>
<dbReference type="RefSeq" id="WP_226614086.1">
    <property type="nucleotide sequence ID" value="NZ_JAJAQI010000078.1"/>
</dbReference>
<protein>
    <submittedName>
        <fullName evidence="2">Pyridoxamine 5'-phosphate oxidase family protein</fullName>
    </submittedName>
</protein>
<dbReference type="NCBIfam" id="TIGR04025">
    <property type="entry name" value="PPOX_FMN_DR2398"/>
    <property type="match status" value="1"/>
</dbReference>
<gene>
    <name evidence="2" type="ORF">LHA35_26585</name>
</gene>
<dbReference type="Gene3D" id="2.30.110.10">
    <property type="entry name" value="Electron Transport, Fmn-binding Protein, Chain A"/>
    <property type="match status" value="1"/>
</dbReference>
<organism evidence="2 3">
    <name type="scientific">Roseicella aerolata</name>
    <dbReference type="NCBI Taxonomy" id="2883479"/>
    <lineage>
        <taxon>Bacteria</taxon>
        <taxon>Pseudomonadati</taxon>
        <taxon>Pseudomonadota</taxon>
        <taxon>Alphaproteobacteria</taxon>
        <taxon>Acetobacterales</taxon>
        <taxon>Roseomonadaceae</taxon>
        <taxon>Roseicella</taxon>
    </lineage>
</organism>
<evidence type="ECO:0000313" key="2">
    <source>
        <dbReference type="EMBL" id="MCB4825289.1"/>
    </source>
</evidence>